<evidence type="ECO:0000313" key="2">
    <source>
        <dbReference type="EMBL" id="OKL39413.1"/>
    </source>
</evidence>
<dbReference type="Proteomes" id="UP000186551">
    <property type="component" value="Unassembled WGS sequence"/>
</dbReference>
<feature type="transmembrane region" description="Helical" evidence="1">
    <location>
        <begin position="217"/>
        <end position="241"/>
    </location>
</feature>
<feature type="transmembrane region" description="Helical" evidence="1">
    <location>
        <begin position="374"/>
        <end position="393"/>
    </location>
</feature>
<keyword evidence="1" id="KW-0812">Transmembrane</keyword>
<feature type="transmembrane region" description="Helical" evidence="1">
    <location>
        <begin position="253"/>
        <end position="274"/>
    </location>
</feature>
<dbReference type="RefSeq" id="WP_073853290.1">
    <property type="nucleotide sequence ID" value="NZ_LVWA01000009.1"/>
</dbReference>
<dbReference type="STRING" id="1797110.A3841_02280"/>
<organism evidence="2 3">
    <name type="scientific">Pontibacter flavimaris</name>
    <dbReference type="NCBI Taxonomy" id="1797110"/>
    <lineage>
        <taxon>Bacteria</taxon>
        <taxon>Pseudomonadati</taxon>
        <taxon>Bacteroidota</taxon>
        <taxon>Cytophagia</taxon>
        <taxon>Cytophagales</taxon>
        <taxon>Hymenobacteraceae</taxon>
        <taxon>Pontibacter</taxon>
    </lineage>
</organism>
<evidence type="ECO:0008006" key="4">
    <source>
        <dbReference type="Google" id="ProtNLM"/>
    </source>
</evidence>
<accession>A0A1Q5PB34</accession>
<feature type="transmembrane region" description="Helical" evidence="1">
    <location>
        <begin position="405"/>
        <end position="421"/>
    </location>
</feature>
<name>A0A1Q5PB34_9BACT</name>
<reference evidence="2 3" key="1">
    <citation type="submission" date="2016-03" db="EMBL/GenBank/DDBJ databases">
        <title>Genome sequence of Pontibacter sp. nov., of the family cytophagaceae, isolated from marine sediment of the Yellow Sea, China.</title>
        <authorList>
            <person name="Zhang G."/>
            <person name="Zhang R."/>
        </authorList>
    </citation>
    <scope>NUCLEOTIDE SEQUENCE [LARGE SCALE GENOMIC DNA]</scope>
    <source>
        <strain evidence="2 3">S10-8</strain>
    </source>
</reference>
<comment type="caution">
    <text evidence="2">The sequence shown here is derived from an EMBL/GenBank/DDBJ whole genome shotgun (WGS) entry which is preliminary data.</text>
</comment>
<feature type="transmembrane region" description="Helical" evidence="1">
    <location>
        <begin position="189"/>
        <end position="211"/>
    </location>
</feature>
<evidence type="ECO:0000313" key="3">
    <source>
        <dbReference type="Proteomes" id="UP000186551"/>
    </source>
</evidence>
<protein>
    <recommendedName>
        <fullName evidence="4">Glycosyltransferase RgtA/B/C/D-like domain-containing protein</fullName>
    </recommendedName>
</protein>
<feature type="transmembrane region" description="Helical" evidence="1">
    <location>
        <begin position="134"/>
        <end position="152"/>
    </location>
</feature>
<gene>
    <name evidence="2" type="ORF">A3841_02280</name>
</gene>
<proteinExistence type="predicted"/>
<feature type="transmembrane region" description="Helical" evidence="1">
    <location>
        <begin position="341"/>
        <end position="362"/>
    </location>
</feature>
<dbReference type="OrthoDB" id="876946at2"/>
<feature type="transmembrane region" description="Helical" evidence="1">
    <location>
        <begin position="37"/>
        <end position="55"/>
    </location>
</feature>
<sequence length="431" mass="49176">MSIVFVYLLNLLLLGGLVWWLCRQAWAQEIKPYFWPALGLKVLFALAFAVFRYSYAASSDTHVYQAASVQLLEYAQQNPVGYLKFLLTNQFESEALQASLPFTEYPDFTNSFFFIKLLSVLNLATAGQYYLNNLYLALFSFWGSVYLVSGLARVLPKYKLAAVMAFLFFPSVVFWSVGVMKEPVMFGSMCWLIGVALAFAHGHRLSVWGWLLLPLQLYLFIKIKLFYAALLLPLLLAYVLVQRLKVYFKPLQLLRTQLLLLLVLAGMAVLVVMWQRSVFNPDFILWNLENNYSSLLHRSQHAPHIDLGNLEPTLSSMLLSYPEAALSSIYRPFIGESWKPLYLLSALENLLLLLLTGMAMASAFRKEAGIKIELLHVVLLVFILVMAGVTGLSTPNFGTLSRYRLVYLPFLVYLLLQNVYAQRLLQRLRLP</sequence>
<dbReference type="AlphaFoldDB" id="A0A1Q5PB34"/>
<dbReference type="EMBL" id="LVWA01000009">
    <property type="protein sequence ID" value="OKL39413.1"/>
    <property type="molecule type" value="Genomic_DNA"/>
</dbReference>
<evidence type="ECO:0000256" key="1">
    <source>
        <dbReference type="SAM" id="Phobius"/>
    </source>
</evidence>
<feature type="transmembrane region" description="Helical" evidence="1">
    <location>
        <begin position="158"/>
        <end position="177"/>
    </location>
</feature>
<keyword evidence="1" id="KW-0472">Membrane</keyword>
<keyword evidence="1" id="KW-1133">Transmembrane helix</keyword>
<keyword evidence="3" id="KW-1185">Reference proteome</keyword>